<feature type="domain" description="Phosphatidylinositol N-acetylglucosaminyltransferase subunit H conserved" evidence="4">
    <location>
        <begin position="78"/>
        <end position="135"/>
    </location>
</feature>
<keyword evidence="3" id="KW-0812">Transmembrane</keyword>
<keyword evidence="5" id="KW-1185">Reference proteome</keyword>
<dbReference type="InterPro" id="IPR044215">
    <property type="entry name" value="PIG-H"/>
</dbReference>
<dbReference type="PANTHER" id="PTHR15231:SF1">
    <property type="entry name" value="PHOSPHATIDYLINOSITOL N-ACETYLGLUCOSAMINYLTRANSFERASE SUBUNIT H"/>
    <property type="match status" value="1"/>
</dbReference>
<comment type="pathway">
    <text evidence="1">Glycolipid biosynthesis; glycosylphosphatidylinositol-anchor biosynthesis.</text>
</comment>
<keyword evidence="3" id="KW-0472">Membrane</keyword>
<dbReference type="Proteomes" id="UP000694844">
    <property type="component" value="Chromosome 4"/>
</dbReference>
<dbReference type="Pfam" id="PF10181">
    <property type="entry name" value="PIG-H"/>
    <property type="match status" value="1"/>
</dbReference>
<feature type="transmembrane region" description="Helical" evidence="3">
    <location>
        <begin position="20"/>
        <end position="38"/>
    </location>
</feature>
<dbReference type="GeneID" id="111130978"/>
<feature type="transmembrane region" description="Helical" evidence="3">
    <location>
        <begin position="53"/>
        <end position="70"/>
    </location>
</feature>
<evidence type="ECO:0000259" key="4">
    <source>
        <dbReference type="Pfam" id="PF10181"/>
    </source>
</evidence>
<name>A0A8B8E3V8_CRAVI</name>
<dbReference type="AlphaFoldDB" id="A0A8B8E3V8"/>
<evidence type="ECO:0000313" key="5">
    <source>
        <dbReference type="Proteomes" id="UP000694844"/>
    </source>
</evidence>
<organism evidence="5 6">
    <name type="scientific">Crassostrea virginica</name>
    <name type="common">Eastern oyster</name>
    <dbReference type="NCBI Taxonomy" id="6565"/>
    <lineage>
        <taxon>Eukaryota</taxon>
        <taxon>Metazoa</taxon>
        <taxon>Spiralia</taxon>
        <taxon>Lophotrochozoa</taxon>
        <taxon>Mollusca</taxon>
        <taxon>Bivalvia</taxon>
        <taxon>Autobranchia</taxon>
        <taxon>Pteriomorphia</taxon>
        <taxon>Ostreida</taxon>
        <taxon>Ostreoidea</taxon>
        <taxon>Ostreidae</taxon>
        <taxon>Crassostrea</taxon>
    </lineage>
</organism>
<dbReference type="OrthoDB" id="6256716at2759"/>
<accession>A0A8B8E3V8</accession>
<evidence type="ECO:0000313" key="6">
    <source>
        <dbReference type="RefSeq" id="XP_022333996.1"/>
    </source>
</evidence>
<proteinExistence type="inferred from homology"/>
<comment type="similarity">
    <text evidence="2">Belongs to the PIGH family.</text>
</comment>
<dbReference type="PANTHER" id="PTHR15231">
    <property type="entry name" value="PHOSPHATIDYLINOSITOL N-ACETYLGLUCOSAMINYLTRANSFERASE SUBUNIT H"/>
    <property type="match status" value="1"/>
</dbReference>
<reference evidence="6" key="1">
    <citation type="submission" date="2025-08" db="UniProtKB">
        <authorList>
            <consortium name="RefSeq"/>
        </authorList>
    </citation>
    <scope>IDENTIFICATION</scope>
    <source>
        <tissue evidence="6">Whole sample</tissue>
    </source>
</reference>
<dbReference type="GO" id="GO:0006506">
    <property type="term" value="P:GPI anchor biosynthetic process"/>
    <property type="evidence" value="ECO:0007669"/>
    <property type="project" value="UniProtKB-UniPathway"/>
</dbReference>
<keyword evidence="3" id="KW-1133">Transmembrane helix</keyword>
<dbReference type="RefSeq" id="XP_022333996.1">
    <property type="nucleotide sequence ID" value="XM_022478288.1"/>
</dbReference>
<evidence type="ECO:0000256" key="1">
    <source>
        <dbReference type="ARBA" id="ARBA00004687"/>
    </source>
</evidence>
<gene>
    <name evidence="6" type="primary">LOC111130978</name>
</gene>
<sequence length="174" mass="19948">MYQVHWSKDYEVKVFYSFQFARLLMIIVLSNLFVSWSLSKFDLASGLGSHTEVVLVSHIGVSLLACVFMLHNENKSESLLVIPSVGINLTQVNRLGQVQTEFFPRKLIEDVVLVEAIVMQKLITYLVILYHDSPASDMNIRPIFLKSRLKIEELKAIYQKVQRNLKFTSPGKKS</sequence>
<dbReference type="InterPro" id="IPR019328">
    <property type="entry name" value="PIGH-H_dom"/>
</dbReference>
<evidence type="ECO:0000256" key="3">
    <source>
        <dbReference type="SAM" id="Phobius"/>
    </source>
</evidence>
<protein>
    <submittedName>
        <fullName evidence="6">Uncharacterized protein LOC111130978 isoform X2</fullName>
    </submittedName>
</protein>
<dbReference type="UniPathway" id="UPA00196"/>
<evidence type="ECO:0000256" key="2">
    <source>
        <dbReference type="ARBA" id="ARBA00009610"/>
    </source>
</evidence>
<dbReference type="GO" id="GO:0000506">
    <property type="term" value="C:glycosylphosphatidylinositol-N-acetylglucosaminyltransferase (GPI-GnT) complex"/>
    <property type="evidence" value="ECO:0007669"/>
    <property type="project" value="InterPro"/>
</dbReference>